<feature type="domain" description="Glycosyl transferase family 1" evidence="2">
    <location>
        <begin position="214"/>
        <end position="364"/>
    </location>
</feature>
<sequence>MRGAGMPIPIIIATVLRQTGETGVHTHYRTLSKWFESGGRTPPMVVTPYDRNKWLVYPVFAVRRLIAPLNASLGLWWYRHWHQRCLYLNLKATLADGRACVVYAQCPMSAEAALTARASPAQRVVMIAHFNLSEADEWAGKGVIAPDGKLFDQIRAYEARVIPRLDRLVFVSAFMRRKLYERIREAQAVDARVIPNFISAPVPTADRPALMGDLICVGTLERRKNQRYALEIAAAVCQAGYPLRLTFVGGGPDRPALEKAARTLGIEAHVLFTGHVDDVAGLMASHRACLHVSRMESFGIVLIEAMALGLPVFASRVGGVPEVFDDGAEGRFIPLDNASTAAQLILDWLTRPDALQRAGVRARARFVARFETGKVAHDLVGFLTAPATQSTRAVHSPSSAPGMNGEAHRISHARRSDAVE</sequence>
<feature type="domain" description="Glycosyltransferase subfamily 4-like N-terminal" evidence="3">
    <location>
        <begin position="22"/>
        <end position="196"/>
    </location>
</feature>
<evidence type="ECO:0000259" key="3">
    <source>
        <dbReference type="Pfam" id="PF13579"/>
    </source>
</evidence>
<feature type="region of interest" description="Disordered" evidence="1">
    <location>
        <begin position="390"/>
        <end position="420"/>
    </location>
</feature>
<dbReference type="GO" id="GO:0016757">
    <property type="term" value="F:glycosyltransferase activity"/>
    <property type="evidence" value="ECO:0007669"/>
    <property type="project" value="InterPro"/>
</dbReference>
<evidence type="ECO:0000313" key="4">
    <source>
        <dbReference type="EMBL" id="QGZ31048.1"/>
    </source>
</evidence>
<dbReference type="SUPFAM" id="SSF53756">
    <property type="entry name" value="UDP-Glycosyltransferase/glycogen phosphorylase"/>
    <property type="match status" value="1"/>
</dbReference>
<dbReference type="Proteomes" id="UP000438983">
    <property type="component" value="Chromosome"/>
</dbReference>
<dbReference type="Pfam" id="PF13579">
    <property type="entry name" value="Glyco_trans_4_4"/>
    <property type="match status" value="1"/>
</dbReference>
<name>A0A6I6LKT4_STUST</name>
<dbReference type="Pfam" id="PF00534">
    <property type="entry name" value="Glycos_transf_1"/>
    <property type="match status" value="1"/>
</dbReference>
<dbReference type="Gene3D" id="3.40.50.2000">
    <property type="entry name" value="Glycogen Phosphorylase B"/>
    <property type="match status" value="2"/>
</dbReference>
<dbReference type="InterPro" id="IPR001296">
    <property type="entry name" value="Glyco_trans_1"/>
</dbReference>
<dbReference type="InterPro" id="IPR050194">
    <property type="entry name" value="Glycosyltransferase_grp1"/>
</dbReference>
<feature type="compositionally biased region" description="Polar residues" evidence="1">
    <location>
        <begin position="390"/>
        <end position="401"/>
    </location>
</feature>
<evidence type="ECO:0000313" key="5">
    <source>
        <dbReference type="Proteomes" id="UP000438983"/>
    </source>
</evidence>
<protein>
    <submittedName>
        <fullName evidence="4">Glycosyltransferase</fullName>
    </submittedName>
</protein>
<dbReference type="CDD" id="cd03801">
    <property type="entry name" value="GT4_PimA-like"/>
    <property type="match status" value="1"/>
</dbReference>
<evidence type="ECO:0000256" key="1">
    <source>
        <dbReference type="SAM" id="MobiDB-lite"/>
    </source>
</evidence>
<dbReference type="EMBL" id="CP046902">
    <property type="protein sequence ID" value="QGZ31048.1"/>
    <property type="molecule type" value="Genomic_DNA"/>
</dbReference>
<evidence type="ECO:0000259" key="2">
    <source>
        <dbReference type="Pfam" id="PF00534"/>
    </source>
</evidence>
<dbReference type="AlphaFoldDB" id="A0A6I6LKT4"/>
<reference evidence="4 5" key="1">
    <citation type="submission" date="2019-12" db="EMBL/GenBank/DDBJ databases">
        <title>Complete genome sequence of Pseudomonas stutzeri.</title>
        <authorList>
            <person name="Lim S.R."/>
            <person name="Kim J.H."/>
        </authorList>
    </citation>
    <scope>NUCLEOTIDE SEQUENCE [LARGE SCALE GENOMIC DNA]</scope>
    <source>
        <strain evidence="4 5">PM101005</strain>
    </source>
</reference>
<feature type="compositionally biased region" description="Basic and acidic residues" evidence="1">
    <location>
        <begin position="406"/>
        <end position="420"/>
    </location>
</feature>
<dbReference type="PANTHER" id="PTHR45947:SF3">
    <property type="entry name" value="SULFOQUINOVOSYL TRANSFERASE SQD2"/>
    <property type="match status" value="1"/>
</dbReference>
<organism evidence="4 5">
    <name type="scientific">Stutzerimonas stutzeri</name>
    <name type="common">Pseudomonas stutzeri</name>
    <dbReference type="NCBI Taxonomy" id="316"/>
    <lineage>
        <taxon>Bacteria</taxon>
        <taxon>Pseudomonadati</taxon>
        <taxon>Pseudomonadota</taxon>
        <taxon>Gammaproteobacteria</taxon>
        <taxon>Pseudomonadales</taxon>
        <taxon>Pseudomonadaceae</taxon>
        <taxon>Stutzerimonas</taxon>
    </lineage>
</organism>
<proteinExistence type="predicted"/>
<dbReference type="PANTHER" id="PTHR45947">
    <property type="entry name" value="SULFOQUINOVOSYL TRANSFERASE SQD2"/>
    <property type="match status" value="1"/>
</dbReference>
<gene>
    <name evidence="4" type="ORF">GQA94_13615</name>
</gene>
<accession>A0A6I6LKT4</accession>
<keyword evidence="4" id="KW-0808">Transferase</keyword>
<dbReference type="InterPro" id="IPR028098">
    <property type="entry name" value="Glyco_trans_4-like_N"/>
</dbReference>